<organism evidence="2 3">
    <name type="scientific">Phyllostomus discolor</name>
    <name type="common">pale spear-nosed bat</name>
    <dbReference type="NCBI Taxonomy" id="89673"/>
    <lineage>
        <taxon>Eukaryota</taxon>
        <taxon>Metazoa</taxon>
        <taxon>Chordata</taxon>
        <taxon>Craniata</taxon>
        <taxon>Vertebrata</taxon>
        <taxon>Euteleostomi</taxon>
        <taxon>Mammalia</taxon>
        <taxon>Eutheria</taxon>
        <taxon>Laurasiatheria</taxon>
        <taxon>Chiroptera</taxon>
        <taxon>Yangochiroptera</taxon>
        <taxon>Phyllostomidae</taxon>
        <taxon>Phyllostominae</taxon>
        <taxon>Phyllostomus</taxon>
    </lineage>
</organism>
<protein>
    <submittedName>
        <fullName evidence="2">Uncharacterized protein</fullName>
    </submittedName>
</protein>
<dbReference type="EMBL" id="JABVXQ010000011">
    <property type="protein sequence ID" value="KAF6086270.1"/>
    <property type="molecule type" value="Genomic_DNA"/>
</dbReference>
<evidence type="ECO:0000313" key="3">
    <source>
        <dbReference type="Proteomes" id="UP000664940"/>
    </source>
</evidence>
<gene>
    <name evidence="2" type="ORF">HJG60_008465</name>
</gene>
<reference evidence="2 3" key="1">
    <citation type="journal article" date="2020" name="Nature">
        <title>Six reference-quality genomes reveal evolution of bat adaptations.</title>
        <authorList>
            <person name="Jebb D."/>
            <person name="Huang Z."/>
            <person name="Pippel M."/>
            <person name="Hughes G.M."/>
            <person name="Lavrichenko K."/>
            <person name="Devanna P."/>
            <person name="Winkler S."/>
            <person name="Jermiin L.S."/>
            <person name="Skirmuntt E.C."/>
            <person name="Katzourakis A."/>
            <person name="Burkitt-Gray L."/>
            <person name="Ray D.A."/>
            <person name="Sullivan K.A.M."/>
            <person name="Roscito J.G."/>
            <person name="Kirilenko B.M."/>
            <person name="Davalos L.M."/>
            <person name="Corthals A.P."/>
            <person name="Power M.L."/>
            <person name="Jones G."/>
            <person name="Ransome R.D."/>
            <person name="Dechmann D.K.N."/>
            <person name="Locatelli A.G."/>
            <person name="Puechmaille S.J."/>
            <person name="Fedrigo O."/>
            <person name="Jarvis E.D."/>
            <person name="Hiller M."/>
            <person name="Vernes S.C."/>
            <person name="Myers E.W."/>
            <person name="Teeling E.C."/>
        </authorList>
    </citation>
    <scope>NUCLEOTIDE SEQUENCE [LARGE SCALE GENOMIC DNA]</scope>
    <source>
        <strain evidence="2">Bat1K_MPI-CBG_1</strain>
    </source>
</reference>
<dbReference type="Proteomes" id="UP000664940">
    <property type="component" value="Unassembled WGS sequence"/>
</dbReference>
<dbReference type="AlphaFoldDB" id="A0A833Z774"/>
<sequence>MPGPSARWRGNVSPLWETERGAWRCGVLESEGRASPPLAVKWGHAPRHHSDESDTSSAVPASRQVDSARPNNSFFSGPAGPKLLSRKRAAPAVLPASPGSCHTAAPALPALLSSLAAVERAPNSHTETWRFTFHDKDSCRINSQPR</sequence>
<proteinExistence type="predicted"/>
<comment type="caution">
    <text evidence="2">The sequence shown here is derived from an EMBL/GenBank/DDBJ whole genome shotgun (WGS) entry which is preliminary data.</text>
</comment>
<feature type="region of interest" description="Disordered" evidence="1">
    <location>
        <begin position="35"/>
        <end position="82"/>
    </location>
</feature>
<evidence type="ECO:0000256" key="1">
    <source>
        <dbReference type="SAM" id="MobiDB-lite"/>
    </source>
</evidence>
<name>A0A833Z774_9CHIR</name>
<accession>A0A833Z774</accession>
<evidence type="ECO:0000313" key="2">
    <source>
        <dbReference type="EMBL" id="KAF6086270.1"/>
    </source>
</evidence>